<sequence length="557" mass="59543">MNALSSGQKIAGIAVIAILGIAAAFLGGVFNPEFADSGIDVRNTACENLASARQAISNELNERKQAASDSLAGERDTISDAYWARNRELEVEYHECISRALTADPCKKPFEEVGRLYEEIMADFASDKGFNEAKFNERERAKERYNKCVEEARKPEFYKDKETQCNATLAAGQEANQNDRVAKEAEAQKRFEEALKTAENAFAQKSGILDAIEKKCNEPGGKTNVNIGSLTTTGTGTATQPNSSACTGVFGGNNPDLQKQINDLENQLQKAKAGGAKKGLYGIDNIQASLDRLRQELKDSERTCKTDADCGSSEAVCCSGKQVGRAFCDAGVCASKKTDCVDPEICAGKPAKCVVPSTGVTQQDGVYISRTIPEVGSCSQNLQVLTLKQASPDSVRYSLNGNIPNWLRIDKPGGALPASVNVTYSCNTVQGFGPGTYTANGSITVYNAANELINTIPFNVSITVTAVENLIEVIEYNGKYLPVSQLIIEDEVGCGAEHWHAAQGVVTATDGTKVSDPGPQCGYGKVQDKPVKKVSAPKVSSPGAGIEVRGLEFLKNQ</sequence>
<gene>
    <name evidence="3" type="ORF">A3G54_02040</name>
</gene>
<reference evidence="3 4" key="1">
    <citation type="journal article" date="2016" name="Nat. Commun.">
        <title>Thousands of microbial genomes shed light on interconnected biogeochemical processes in an aquifer system.</title>
        <authorList>
            <person name="Anantharaman K."/>
            <person name="Brown C.T."/>
            <person name="Hug L.A."/>
            <person name="Sharon I."/>
            <person name="Castelle C.J."/>
            <person name="Probst A.J."/>
            <person name="Thomas B.C."/>
            <person name="Singh A."/>
            <person name="Wilkins M.J."/>
            <person name="Karaoz U."/>
            <person name="Brodie E.L."/>
            <person name="Williams K.H."/>
            <person name="Hubbard S.S."/>
            <person name="Banfield J.F."/>
        </authorList>
    </citation>
    <scope>NUCLEOTIDE SEQUENCE [LARGE SCALE GENOMIC DNA]</scope>
</reference>
<evidence type="ECO:0000313" key="3">
    <source>
        <dbReference type="EMBL" id="OGF93702.1"/>
    </source>
</evidence>
<feature type="coiled-coil region" evidence="1">
    <location>
        <begin position="254"/>
        <end position="303"/>
    </location>
</feature>
<evidence type="ECO:0000256" key="1">
    <source>
        <dbReference type="SAM" id="Coils"/>
    </source>
</evidence>
<evidence type="ECO:0000313" key="4">
    <source>
        <dbReference type="Proteomes" id="UP000178894"/>
    </source>
</evidence>
<evidence type="ECO:0000256" key="2">
    <source>
        <dbReference type="SAM" id="Phobius"/>
    </source>
</evidence>
<dbReference type="EMBL" id="MFIQ01000007">
    <property type="protein sequence ID" value="OGF93702.1"/>
    <property type="molecule type" value="Genomic_DNA"/>
</dbReference>
<protein>
    <submittedName>
        <fullName evidence="3">Uncharacterized protein</fullName>
    </submittedName>
</protein>
<keyword evidence="2" id="KW-1133">Transmembrane helix</keyword>
<organism evidence="3 4">
    <name type="scientific">Candidatus Giovannonibacteria bacterium RIFCSPLOWO2_12_FULL_44_15</name>
    <dbReference type="NCBI Taxonomy" id="1798364"/>
    <lineage>
        <taxon>Bacteria</taxon>
        <taxon>Candidatus Giovannoniibacteriota</taxon>
    </lineage>
</organism>
<keyword evidence="2" id="KW-0472">Membrane</keyword>
<dbReference type="AlphaFoldDB" id="A0A1F5Y0S9"/>
<comment type="caution">
    <text evidence="3">The sequence shown here is derived from an EMBL/GenBank/DDBJ whole genome shotgun (WGS) entry which is preliminary data.</text>
</comment>
<keyword evidence="2" id="KW-0812">Transmembrane</keyword>
<keyword evidence="1" id="KW-0175">Coiled coil</keyword>
<accession>A0A1F5Y0S9</accession>
<name>A0A1F5Y0S9_9BACT</name>
<proteinExistence type="predicted"/>
<feature type="transmembrane region" description="Helical" evidence="2">
    <location>
        <begin position="12"/>
        <end position="30"/>
    </location>
</feature>
<dbReference type="Proteomes" id="UP000178894">
    <property type="component" value="Unassembled WGS sequence"/>
</dbReference>